<dbReference type="CDD" id="cd12797">
    <property type="entry name" value="M23_peptidase"/>
    <property type="match status" value="1"/>
</dbReference>
<accession>D7BH58</accession>
<organism evidence="3 4">
    <name type="scientific">Allomeiothermus silvanus (strain ATCC 700542 / DSM 9946 / NBRC 106475 / NCIMB 13440 / VI-R2)</name>
    <name type="common">Thermus silvanus</name>
    <dbReference type="NCBI Taxonomy" id="526227"/>
    <lineage>
        <taxon>Bacteria</taxon>
        <taxon>Thermotogati</taxon>
        <taxon>Deinococcota</taxon>
        <taxon>Deinococci</taxon>
        <taxon>Thermales</taxon>
        <taxon>Thermaceae</taxon>
        <taxon>Allomeiothermus</taxon>
    </lineage>
</organism>
<dbReference type="KEGG" id="msv:Mesil_2039"/>
<dbReference type="EMBL" id="CP002042">
    <property type="protein sequence ID" value="ADH63911.1"/>
    <property type="molecule type" value="Genomic_DNA"/>
</dbReference>
<dbReference type="Pfam" id="PF01476">
    <property type="entry name" value="LysM"/>
    <property type="match status" value="3"/>
</dbReference>
<dbReference type="InterPro" id="IPR018392">
    <property type="entry name" value="LysM"/>
</dbReference>
<feature type="domain" description="LysM" evidence="2">
    <location>
        <begin position="157"/>
        <end position="201"/>
    </location>
</feature>
<dbReference type="PANTHER" id="PTHR21666">
    <property type="entry name" value="PEPTIDASE-RELATED"/>
    <property type="match status" value="1"/>
</dbReference>
<feature type="region of interest" description="Disordered" evidence="1">
    <location>
        <begin position="259"/>
        <end position="280"/>
    </location>
</feature>
<feature type="domain" description="LysM" evidence="2">
    <location>
        <begin position="105"/>
        <end position="150"/>
    </location>
</feature>
<protein>
    <submittedName>
        <fullName evidence="3">Peptidase M23</fullName>
    </submittedName>
</protein>
<dbReference type="InterPro" id="IPR036779">
    <property type="entry name" value="LysM_dom_sf"/>
</dbReference>
<dbReference type="GO" id="GO:0004222">
    <property type="term" value="F:metalloendopeptidase activity"/>
    <property type="evidence" value="ECO:0007669"/>
    <property type="project" value="TreeGrafter"/>
</dbReference>
<evidence type="ECO:0000313" key="3">
    <source>
        <dbReference type="EMBL" id="ADH63911.1"/>
    </source>
</evidence>
<evidence type="ECO:0000313" key="4">
    <source>
        <dbReference type="Proteomes" id="UP000001916"/>
    </source>
</evidence>
<feature type="domain" description="LysM" evidence="2">
    <location>
        <begin position="45"/>
        <end position="88"/>
    </location>
</feature>
<keyword evidence="4" id="KW-1185">Reference proteome</keyword>
<dbReference type="Gene3D" id="2.70.70.10">
    <property type="entry name" value="Glucose Permease (Domain IIA)"/>
    <property type="match status" value="1"/>
</dbReference>
<dbReference type="PANTHER" id="PTHR21666:SF270">
    <property type="entry name" value="MUREIN HYDROLASE ACTIVATOR ENVC"/>
    <property type="match status" value="1"/>
</dbReference>
<dbReference type="Gene3D" id="3.10.350.10">
    <property type="entry name" value="LysM domain"/>
    <property type="match status" value="3"/>
</dbReference>
<name>D7BH58_ALLS1</name>
<dbReference type="SUPFAM" id="SSF51261">
    <property type="entry name" value="Duplicated hybrid motif"/>
    <property type="match status" value="1"/>
</dbReference>
<dbReference type="InterPro" id="IPR011055">
    <property type="entry name" value="Dup_hybrid_motif"/>
</dbReference>
<dbReference type="RefSeq" id="WP_013158462.1">
    <property type="nucleotide sequence ID" value="NC_014212.1"/>
</dbReference>
<dbReference type="HOGENOM" id="CLU_694316_0_0_0"/>
<evidence type="ECO:0000259" key="2">
    <source>
        <dbReference type="PROSITE" id="PS51782"/>
    </source>
</evidence>
<dbReference type="eggNOG" id="COG1388">
    <property type="taxonomic scope" value="Bacteria"/>
</dbReference>
<dbReference type="InterPro" id="IPR016047">
    <property type="entry name" value="M23ase_b-sheet_dom"/>
</dbReference>
<dbReference type="STRING" id="526227.Mesil_2039"/>
<dbReference type="Proteomes" id="UP000001916">
    <property type="component" value="Chromosome"/>
</dbReference>
<evidence type="ECO:0000256" key="1">
    <source>
        <dbReference type="SAM" id="MobiDB-lite"/>
    </source>
</evidence>
<dbReference type="InterPro" id="IPR050570">
    <property type="entry name" value="Cell_wall_metabolism_enzyme"/>
</dbReference>
<dbReference type="SUPFAM" id="SSF54106">
    <property type="entry name" value="LysM domain"/>
    <property type="match status" value="2"/>
</dbReference>
<reference evidence="3 4" key="1">
    <citation type="journal article" date="2010" name="Stand. Genomic Sci.">
        <title>Complete genome sequence of Meiothermus silvanus type strain (VI-R2).</title>
        <authorList>
            <person name="Sikorski J."/>
            <person name="Tindall B.J."/>
            <person name="Lowry S."/>
            <person name="Lucas S."/>
            <person name="Nolan M."/>
            <person name="Copeland A."/>
            <person name="Glavina Del Rio T."/>
            <person name="Tice H."/>
            <person name="Cheng J.F."/>
            <person name="Han C."/>
            <person name="Pitluck S."/>
            <person name="Liolios K."/>
            <person name="Ivanova N."/>
            <person name="Mavromatis K."/>
            <person name="Mikhailova N."/>
            <person name="Pati A."/>
            <person name="Goodwin L."/>
            <person name="Chen A."/>
            <person name="Palaniappan K."/>
            <person name="Land M."/>
            <person name="Hauser L."/>
            <person name="Chang Y.J."/>
            <person name="Jeffries C.D."/>
            <person name="Rohde M."/>
            <person name="Goker M."/>
            <person name="Woyke T."/>
            <person name="Bristow J."/>
            <person name="Eisen J.A."/>
            <person name="Markowitz V."/>
            <person name="Hugenholtz P."/>
            <person name="Kyrpides N.C."/>
            <person name="Klenk H.P."/>
            <person name="Lapidus A."/>
        </authorList>
    </citation>
    <scope>NUCLEOTIDE SEQUENCE [LARGE SCALE GENOMIC DNA]</scope>
    <source>
        <strain evidence="4">ATCC 700542 / DSM 9946 / VI-R2</strain>
    </source>
</reference>
<dbReference type="MEROPS" id="M23.009"/>
<gene>
    <name evidence="3" type="ordered locus">Mesil_2039</name>
</gene>
<sequence>MPNEWWRLAFAGALLNLPLATLDIPKELAPSNEVVLDAPAKKGWVLYTVQSGDTLSAIASRYGVDPRAILWSTGITSPDLKPGQTLRIPITEQVEREVRLPPGVREYVVQSGDTLQTLARRYGVTELELVSANPSLSSLDRLVEGSVLYIPTQTKGLLVEMGKGQTLADLAERFGVPLLSIAKANGVKDPLELRAGDLVLLPGIQARTTYDRLLAVREEERRQREEEQRRLAEERRKQEEARRLAEQQRQQQLAQARLQRQRQQQAAVAHRSQAGKSPTVRRVDYEAAASGFQWPLGNFVITTYYGQRGAYQRFHTGIDLAAPMGTPIYAAKAGQVETAGWSSWGYGLHVIIDHGSGVETLYGHMSRIAVQPGQFVERGQLIGYVGSTGWSTGPHCHFEVRVGGGTRNPLAYLP</sequence>
<dbReference type="AlphaFoldDB" id="D7BH58"/>
<proteinExistence type="predicted"/>
<dbReference type="SMART" id="SM00257">
    <property type="entry name" value="LysM"/>
    <property type="match status" value="3"/>
</dbReference>
<dbReference type="Pfam" id="PF01551">
    <property type="entry name" value="Peptidase_M23"/>
    <property type="match status" value="1"/>
</dbReference>
<dbReference type="PROSITE" id="PS51782">
    <property type="entry name" value="LYSM"/>
    <property type="match status" value="3"/>
</dbReference>
<feature type="compositionally biased region" description="Low complexity" evidence="1">
    <location>
        <begin position="259"/>
        <end position="269"/>
    </location>
</feature>
<dbReference type="eggNOG" id="COG0739">
    <property type="taxonomic scope" value="Bacteria"/>
</dbReference>
<dbReference type="CDD" id="cd00118">
    <property type="entry name" value="LysM"/>
    <property type="match status" value="2"/>
</dbReference>